<evidence type="ECO:0000256" key="4">
    <source>
        <dbReference type="SAM" id="Phobius"/>
    </source>
</evidence>
<comment type="similarity">
    <text evidence="1">Belongs to the AIM6 family.</text>
</comment>
<keyword evidence="4" id="KW-0812">Transmembrane</keyword>
<evidence type="ECO:0000256" key="1">
    <source>
        <dbReference type="ARBA" id="ARBA00008858"/>
    </source>
</evidence>
<organism evidence="5 6">
    <name type="scientific">Cladonia borealis</name>
    <dbReference type="NCBI Taxonomy" id="184061"/>
    <lineage>
        <taxon>Eukaryota</taxon>
        <taxon>Fungi</taxon>
        <taxon>Dikarya</taxon>
        <taxon>Ascomycota</taxon>
        <taxon>Pezizomycotina</taxon>
        <taxon>Lecanoromycetes</taxon>
        <taxon>OSLEUM clade</taxon>
        <taxon>Lecanoromycetidae</taxon>
        <taxon>Lecanorales</taxon>
        <taxon>Lecanorineae</taxon>
        <taxon>Cladoniaceae</taxon>
        <taxon>Cladonia</taxon>
    </lineage>
</organism>
<dbReference type="EMBL" id="JAFEKC020000022">
    <property type="protein sequence ID" value="KAK0508038.1"/>
    <property type="molecule type" value="Genomic_DNA"/>
</dbReference>
<dbReference type="PANTHER" id="PTHR31571">
    <property type="entry name" value="ALTERED INHERITANCE OF MITOCHONDRIA PROTEIN 6"/>
    <property type="match status" value="1"/>
</dbReference>
<dbReference type="InterPro" id="IPR017946">
    <property type="entry name" value="PLC-like_Pdiesterase_TIM-brl"/>
</dbReference>
<dbReference type="Proteomes" id="UP001166286">
    <property type="component" value="Unassembled WGS sequence"/>
</dbReference>
<keyword evidence="6" id="KW-1185">Reference proteome</keyword>
<protein>
    <recommendedName>
        <fullName evidence="2">Altered inheritance of mitochondria protein 6</fullName>
    </recommendedName>
</protein>
<dbReference type="InterPro" id="IPR039559">
    <property type="entry name" value="AIM6_PI-PLC-like_dom"/>
</dbReference>
<name>A0AA39QRX0_9LECA</name>
<dbReference type="CDD" id="cd08577">
    <property type="entry name" value="PI-PLCc_GDPD_SF_unchar3"/>
    <property type="match status" value="1"/>
</dbReference>
<feature type="compositionally biased region" description="Basic and acidic residues" evidence="3">
    <location>
        <begin position="335"/>
        <end position="346"/>
    </location>
</feature>
<sequence>MAASVEESISLTSRGPYLDDANAQSDTRLSASDTLLEDDLETPNDNIRQRPGWRRIFSFKNRSLRRSSRAAKIIGEKNIRRGRKRSRICLRAALGILVFLGVVQLLSLTGTLVVNILPHGVHSIVDTWGRPGHIGANLASWPTDFSRDIIPIRCHSHNDYWRRVPLYSAIEAGCIGVEADIWLFQEELFVGHSVASLTPNRTLNSLYIHPILEILSRQNPKTTLMPEGDHQLHGVFDTDPEQTLILLIDFKTAGDGLWPFVQSALEPLRSENYLTRANGTQIIPGPITVVGTGNTPFDLVDSDESNPHHDIFFDAPLADMYEPPNGESDQPSAEDTVRQRRSDEAGQGHSGTKGNPDAFNAGNSYYASVDFNSAIGTLRDGEFTDDQMDKLRGQIRGAHKRGLKARYWELPFWPISLRNHVWDVLVKEGVDLLNVDDLKGATKRNWKKHHGWWKRMKSVTYDVHGGIEDSAQGPTGSTF</sequence>
<keyword evidence="4" id="KW-1133">Transmembrane helix</keyword>
<evidence type="ECO:0000256" key="3">
    <source>
        <dbReference type="SAM" id="MobiDB-lite"/>
    </source>
</evidence>
<dbReference type="GO" id="GO:0008081">
    <property type="term" value="F:phosphoric diester hydrolase activity"/>
    <property type="evidence" value="ECO:0007669"/>
    <property type="project" value="InterPro"/>
</dbReference>
<dbReference type="InterPro" id="IPR051236">
    <property type="entry name" value="HAT_RTT109-like"/>
</dbReference>
<accession>A0AA39QRX0</accession>
<keyword evidence="4" id="KW-0472">Membrane</keyword>
<dbReference type="AlphaFoldDB" id="A0AA39QRX0"/>
<dbReference type="SUPFAM" id="SSF51695">
    <property type="entry name" value="PLC-like phosphodiesterases"/>
    <property type="match status" value="1"/>
</dbReference>
<evidence type="ECO:0000313" key="5">
    <source>
        <dbReference type="EMBL" id="KAK0508038.1"/>
    </source>
</evidence>
<dbReference type="GO" id="GO:0006629">
    <property type="term" value="P:lipid metabolic process"/>
    <property type="evidence" value="ECO:0007669"/>
    <property type="project" value="InterPro"/>
</dbReference>
<evidence type="ECO:0000313" key="6">
    <source>
        <dbReference type="Proteomes" id="UP001166286"/>
    </source>
</evidence>
<dbReference type="PANTHER" id="PTHR31571:SF1">
    <property type="entry name" value="ALTERED INHERITANCE OF MITOCHONDRIA PROTEIN 6"/>
    <property type="match status" value="1"/>
</dbReference>
<gene>
    <name evidence="5" type="ORF">JMJ35_009927</name>
</gene>
<comment type="caution">
    <text evidence="5">The sequence shown here is derived from an EMBL/GenBank/DDBJ whole genome shotgun (WGS) entry which is preliminary data.</text>
</comment>
<proteinExistence type="inferred from homology"/>
<evidence type="ECO:0000256" key="2">
    <source>
        <dbReference type="ARBA" id="ARBA00014286"/>
    </source>
</evidence>
<feature type="transmembrane region" description="Helical" evidence="4">
    <location>
        <begin position="88"/>
        <end position="108"/>
    </location>
</feature>
<feature type="region of interest" description="Disordered" evidence="3">
    <location>
        <begin position="317"/>
        <end position="359"/>
    </location>
</feature>
<reference evidence="5" key="1">
    <citation type="submission" date="2023-03" db="EMBL/GenBank/DDBJ databases">
        <title>Complete genome of Cladonia borealis.</title>
        <authorList>
            <person name="Park H."/>
        </authorList>
    </citation>
    <scope>NUCLEOTIDE SEQUENCE</scope>
    <source>
        <strain evidence="5">ANT050790</strain>
    </source>
</reference>